<dbReference type="InterPro" id="IPR011990">
    <property type="entry name" value="TPR-like_helical_dom_sf"/>
</dbReference>
<dbReference type="Gene3D" id="1.20.1280.50">
    <property type="match status" value="1"/>
</dbReference>
<dbReference type="AlphaFoldDB" id="M1WFR2"/>
<dbReference type="PROSITE" id="PS50181">
    <property type="entry name" value="FBOX"/>
    <property type="match status" value="1"/>
</dbReference>
<name>M1WFR2_CLAP2</name>
<dbReference type="STRING" id="1111077.M1WFR2"/>
<dbReference type="SMART" id="SM00256">
    <property type="entry name" value="FBOX"/>
    <property type="match status" value="1"/>
</dbReference>
<dbReference type="OrthoDB" id="2254954at2759"/>
<dbReference type="InterPro" id="IPR036047">
    <property type="entry name" value="F-box-like_dom_sf"/>
</dbReference>
<dbReference type="SUPFAM" id="SSF81383">
    <property type="entry name" value="F-box domain"/>
    <property type="match status" value="1"/>
</dbReference>
<dbReference type="Gene3D" id="1.25.40.10">
    <property type="entry name" value="Tetratricopeptide repeat domain"/>
    <property type="match status" value="1"/>
</dbReference>
<protein>
    <recommendedName>
        <fullName evidence="1">F-box domain-containing protein</fullName>
    </recommendedName>
</protein>
<organism evidence="2 3">
    <name type="scientific">Claviceps purpurea (strain 20.1)</name>
    <name type="common">Ergot fungus</name>
    <name type="synonym">Sphacelia segetum</name>
    <dbReference type="NCBI Taxonomy" id="1111077"/>
    <lineage>
        <taxon>Eukaryota</taxon>
        <taxon>Fungi</taxon>
        <taxon>Dikarya</taxon>
        <taxon>Ascomycota</taxon>
        <taxon>Pezizomycotina</taxon>
        <taxon>Sordariomycetes</taxon>
        <taxon>Hypocreomycetidae</taxon>
        <taxon>Hypocreales</taxon>
        <taxon>Clavicipitaceae</taxon>
        <taxon>Claviceps</taxon>
    </lineage>
</organism>
<dbReference type="InterPro" id="IPR032675">
    <property type="entry name" value="LRR_dom_sf"/>
</dbReference>
<keyword evidence="3" id="KW-1185">Reference proteome</keyword>
<dbReference type="EMBL" id="CAGA01000068">
    <property type="protein sequence ID" value="CCE33883.1"/>
    <property type="molecule type" value="Genomic_DNA"/>
</dbReference>
<dbReference type="VEuPathDB" id="FungiDB:CPUR_07811"/>
<evidence type="ECO:0000259" key="1">
    <source>
        <dbReference type="PROSITE" id="PS50181"/>
    </source>
</evidence>
<proteinExistence type="predicted"/>
<dbReference type="Pfam" id="PF12937">
    <property type="entry name" value="F-box-like"/>
    <property type="match status" value="1"/>
</dbReference>
<feature type="domain" description="F-box" evidence="1">
    <location>
        <begin position="175"/>
        <end position="224"/>
    </location>
</feature>
<evidence type="ECO:0000313" key="3">
    <source>
        <dbReference type="Proteomes" id="UP000016801"/>
    </source>
</evidence>
<sequence length="673" mass="77227">MADLNRSGRHTYATAVKKRKRALVLFTKAMRCCPCARGAKRDRCTCKNFDRVVAEGRSIFREAMYTCHCDVGKAFRKCDNAQHIEALESRSAMYEALNKLDRAKKDAEWMLELAPRLPDGYLRMGNIARLQKNDEYAWKMYTAGIEATKETAVGSSPKLQQLFDARKPLYRRFFRCDPLSLPTEIVAYIFSYLEISQLLFCLRVCKKWRRTLTSPVHCKLWRAVELTNRFHKPVLSVDDVKWILSCAGDGGARKIEISGREACSQSTLTLLLKGSSSLEHLKFWNLRNLSLPSNEKICNQLKYVCFTTSAQNAVDGPGGFPQTFLQNAASTLEHLDFMGIPKQWYDSVQSIPLFPNLKTLRIGDHEVQPETLDLPYSDEEYDDGEISSFPIFFLSIAFPNLEQLWIGPYVPYLKADSVEIWRDKWEEVWPHLKVLISDPHTSTADDPNQDSHVTIRYLTCLNSLQHISLEFEDEFDPVDWPFMFGDNNKILFPELDVTQHSEFKHLRSFRSSTMVLSPPAARNMLSNAIKTGQLTSFDIVFPPEDNTGVLSIRHLEEYEWLRGVPSIHTLGCYQCNLRSSSKNDKDLLLPQFLATFPNLRTLSLEPLSGRPRAELARELLAILKVTNLKTIYLRTESHYKDGLMKHVKQAARDRGVKLIGDRQEQQWPVPLRV</sequence>
<dbReference type="InterPro" id="IPR001810">
    <property type="entry name" value="F-box_dom"/>
</dbReference>
<dbReference type="eggNOG" id="ENOG502S69X">
    <property type="taxonomic scope" value="Eukaryota"/>
</dbReference>
<dbReference type="HOGENOM" id="CLU_010622_0_0_1"/>
<dbReference type="Gene3D" id="3.80.10.10">
    <property type="entry name" value="Ribonuclease Inhibitor"/>
    <property type="match status" value="1"/>
</dbReference>
<gene>
    <name evidence="2" type="ORF">CPUR_07811</name>
</gene>
<accession>M1WFR2</accession>
<reference evidence="2 3" key="1">
    <citation type="journal article" date="2013" name="PLoS Genet.">
        <title>Plant-symbiotic fungi as chemical engineers: Multi-genome analysis of the Clavicipitaceae reveals dynamics of alkaloid loci.</title>
        <authorList>
            <person name="Schardl C.L."/>
            <person name="Young C.A."/>
            <person name="Hesse U."/>
            <person name="Amyotte S.G."/>
            <person name="Andreeva K."/>
            <person name="Calie P.J."/>
            <person name="Fleetwood D.J."/>
            <person name="Haws D.C."/>
            <person name="Moore N."/>
            <person name="Oeser B."/>
            <person name="Panaccione D.G."/>
            <person name="Schweri K.K."/>
            <person name="Voisey C.R."/>
            <person name="Farman M.L."/>
            <person name="Jaromczyk J.W."/>
            <person name="Roe B.A."/>
            <person name="O'Sullivan D.M."/>
            <person name="Scott B."/>
            <person name="Tudzynski P."/>
            <person name="An Z."/>
            <person name="Arnaoudova E.G."/>
            <person name="Bullock C.T."/>
            <person name="Charlton N.D."/>
            <person name="Chen L."/>
            <person name="Cox M."/>
            <person name="Dinkins R.D."/>
            <person name="Florea S."/>
            <person name="Glenn A.E."/>
            <person name="Gordon A."/>
            <person name="Gueldener U."/>
            <person name="Harris D.R."/>
            <person name="Hollin W."/>
            <person name="Jaromczyk J."/>
            <person name="Johnson R.D."/>
            <person name="Khan A.K."/>
            <person name="Leistner E."/>
            <person name="Leuchtmann A."/>
            <person name="Li C."/>
            <person name="Liu J."/>
            <person name="Liu J."/>
            <person name="Liu M."/>
            <person name="Mace W."/>
            <person name="Machado C."/>
            <person name="Nagabhyru P."/>
            <person name="Pan J."/>
            <person name="Schmid J."/>
            <person name="Sugawara K."/>
            <person name="Steiner U."/>
            <person name="Takach J.E."/>
            <person name="Tanaka E."/>
            <person name="Webb J.S."/>
            <person name="Wilson E.V."/>
            <person name="Wiseman J.L."/>
            <person name="Yoshida R."/>
            <person name="Zeng Z."/>
        </authorList>
    </citation>
    <scope>NUCLEOTIDE SEQUENCE [LARGE SCALE GENOMIC DNA]</scope>
    <source>
        <strain evidence="2 3">20.1</strain>
    </source>
</reference>
<dbReference type="Proteomes" id="UP000016801">
    <property type="component" value="Unassembled WGS sequence"/>
</dbReference>
<dbReference type="SUPFAM" id="SSF52047">
    <property type="entry name" value="RNI-like"/>
    <property type="match status" value="1"/>
</dbReference>
<evidence type="ECO:0000313" key="2">
    <source>
        <dbReference type="EMBL" id="CCE33883.1"/>
    </source>
</evidence>
<dbReference type="SUPFAM" id="SSF48452">
    <property type="entry name" value="TPR-like"/>
    <property type="match status" value="1"/>
</dbReference>
<comment type="caution">
    <text evidence="2">The sequence shown here is derived from an EMBL/GenBank/DDBJ whole genome shotgun (WGS) entry which is preliminary data.</text>
</comment>